<protein>
    <recommendedName>
        <fullName evidence="2">non-specific serine/threonine protein kinase</fullName>
        <ecNumber evidence="2">2.7.11.1</ecNumber>
    </recommendedName>
</protein>
<feature type="domain" description="Protein kinase" evidence="12">
    <location>
        <begin position="65"/>
        <end position="328"/>
    </location>
</feature>
<dbReference type="EMBL" id="KQ257468">
    <property type="protein sequence ID" value="KNC96469.1"/>
    <property type="molecule type" value="Genomic_DNA"/>
</dbReference>
<feature type="compositionally biased region" description="Polar residues" evidence="11">
    <location>
        <begin position="41"/>
        <end position="56"/>
    </location>
</feature>
<dbReference type="FunFam" id="1.10.510.10:FF:000534">
    <property type="entry name" value="Serine/threonine-protein kinase PKH2"/>
    <property type="match status" value="1"/>
</dbReference>
<keyword evidence="4" id="KW-0808">Transferase</keyword>
<evidence type="ECO:0000259" key="12">
    <source>
        <dbReference type="PROSITE" id="PS50011"/>
    </source>
</evidence>
<evidence type="ECO:0000256" key="5">
    <source>
        <dbReference type="ARBA" id="ARBA00022741"/>
    </source>
</evidence>
<dbReference type="EC" id="2.7.11.1" evidence="2"/>
<dbReference type="PROSITE" id="PS00107">
    <property type="entry name" value="PROTEIN_KINASE_ATP"/>
    <property type="match status" value="1"/>
</dbReference>
<dbReference type="InterPro" id="IPR050236">
    <property type="entry name" value="Ser_Thr_kinase_AGC"/>
</dbReference>
<dbReference type="PROSITE" id="PS50011">
    <property type="entry name" value="PROTEIN_KINASE_DOM"/>
    <property type="match status" value="1"/>
</dbReference>
<dbReference type="InterPro" id="IPR017441">
    <property type="entry name" value="Protein_kinase_ATP_BS"/>
</dbReference>
<dbReference type="Pfam" id="PF00069">
    <property type="entry name" value="Pkinase"/>
    <property type="match status" value="1"/>
</dbReference>
<dbReference type="Gene3D" id="2.30.29.30">
    <property type="entry name" value="Pleckstrin-homology domain (PH domain)/Phosphotyrosine-binding domain (PTB)"/>
    <property type="match status" value="1"/>
</dbReference>
<evidence type="ECO:0000256" key="3">
    <source>
        <dbReference type="ARBA" id="ARBA00022527"/>
    </source>
</evidence>
<keyword evidence="5 10" id="KW-0547">Nucleotide-binding</keyword>
<comment type="catalytic activity">
    <reaction evidence="9">
        <text>L-seryl-[protein] + ATP = O-phospho-L-seryl-[protein] + ADP + H(+)</text>
        <dbReference type="Rhea" id="RHEA:17989"/>
        <dbReference type="Rhea" id="RHEA-COMP:9863"/>
        <dbReference type="Rhea" id="RHEA-COMP:11604"/>
        <dbReference type="ChEBI" id="CHEBI:15378"/>
        <dbReference type="ChEBI" id="CHEBI:29999"/>
        <dbReference type="ChEBI" id="CHEBI:30616"/>
        <dbReference type="ChEBI" id="CHEBI:83421"/>
        <dbReference type="ChEBI" id="CHEBI:456216"/>
        <dbReference type="EC" id="2.7.11.1"/>
    </reaction>
</comment>
<dbReference type="Gene3D" id="3.30.200.20">
    <property type="entry name" value="Phosphorylase Kinase, domain 1"/>
    <property type="match status" value="1"/>
</dbReference>
<dbReference type="PROSITE" id="PS00108">
    <property type="entry name" value="PROTEIN_KINASE_ST"/>
    <property type="match status" value="1"/>
</dbReference>
<comment type="catalytic activity">
    <reaction evidence="8">
        <text>L-threonyl-[protein] + ATP = O-phospho-L-threonyl-[protein] + ADP + H(+)</text>
        <dbReference type="Rhea" id="RHEA:46608"/>
        <dbReference type="Rhea" id="RHEA-COMP:11060"/>
        <dbReference type="Rhea" id="RHEA-COMP:11605"/>
        <dbReference type="ChEBI" id="CHEBI:15378"/>
        <dbReference type="ChEBI" id="CHEBI:30013"/>
        <dbReference type="ChEBI" id="CHEBI:30616"/>
        <dbReference type="ChEBI" id="CHEBI:61977"/>
        <dbReference type="ChEBI" id="CHEBI:456216"/>
        <dbReference type="EC" id="2.7.11.1"/>
    </reaction>
</comment>
<dbReference type="SUPFAM" id="SSF50729">
    <property type="entry name" value="PH domain-like"/>
    <property type="match status" value="1"/>
</dbReference>
<dbReference type="GO" id="GO:0004674">
    <property type="term" value="F:protein serine/threonine kinase activity"/>
    <property type="evidence" value="ECO:0007669"/>
    <property type="project" value="UniProtKB-KW"/>
</dbReference>
<evidence type="ECO:0000256" key="9">
    <source>
        <dbReference type="ARBA" id="ARBA00048679"/>
    </source>
</evidence>
<feature type="compositionally biased region" description="Basic and acidic residues" evidence="11">
    <location>
        <begin position="1"/>
        <end position="10"/>
    </location>
</feature>
<dbReference type="InterPro" id="IPR008271">
    <property type="entry name" value="Ser/Thr_kinase_AS"/>
</dbReference>
<dbReference type="InterPro" id="IPR039046">
    <property type="entry name" value="PDPK1"/>
</dbReference>
<dbReference type="InterPro" id="IPR000719">
    <property type="entry name" value="Prot_kinase_dom"/>
</dbReference>
<reference evidence="13 14" key="1">
    <citation type="submission" date="2009-08" db="EMBL/GenBank/DDBJ databases">
        <title>The Genome Sequence of Spizellomyces punctatus strain DAOM BR117.</title>
        <authorList>
            <consortium name="The Broad Institute Genome Sequencing Platform"/>
            <person name="Russ C."/>
            <person name="Cuomo C."/>
            <person name="Shea T."/>
            <person name="Young S.K."/>
            <person name="Zeng Q."/>
            <person name="Koehrsen M."/>
            <person name="Haas B."/>
            <person name="Borodovsky M."/>
            <person name="Guigo R."/>
            <person name="Alvarado L."/>
            <person name="Berlin A."/>
            <person name="Bochicchio J."/>
            <person name="Borenstein D."/>
            <person name="Chapman S."/>
            <person name="Chen Z."/>
            <person name="Engels R."/>
            <person name="Freedman E."/>
            <person name="Gellesch M."/>
            <person name="Goldberg J."/>
            <person name="Griggs A."/>
            <person name="Gujja S."/>
            <person name="Heiman D."/>
            <person name="Hepburn T."/>
            <person name="Howarth C."/>
            <person name="Jen D."/>
            <person name="Larson L."/>
            <person name="Lewis B."/>
            <person name="Mehta T."/>
            <person name="Park D."/>
            <person name="Pearson M."/>
            <person name="Roberts A."/>
            <person name="Saif S."/>
            <person name="Shenoy N."/>
            <person name="Sisk P."/>
            <person name="Stolte C."/>
            <person name="Sykes S."/>
            <person name="Thomson T."/>
            <person name="Walk T."/>
            <person name="White J."/>
            <person name="Yandava C."/>
            <person name="Burger G."/>
            <person name="Gray M.W."/>
            <person name="Holland P.W.H."/>
            <person name="King N."/>
            <person name="Lang F.B.F."/>
            <person name="Roger A.J."/>
            <person name="Ruiz-Trillo I."/>
            <person name="Lander E."/>
            <person name="Nusbaum C."/>
        </authorList>
    </citation>
    <scope>NUCLEOTIDE SEQUENCE [LARGE SCALE GENOMIC DNA]</scope>
    <source>
        <strain evidence="13 14">DAOM BR117</strain>
    </source>
</reference>
<dbReference type="SMART" id="SM00233">
    <property type="entry name" value="PH"/>
    <property type="match status" value="1"/>
</dbReference>
<evidence type="ECO:0000313" key="13">
    <source>
        <dbReference type="EMBL" id="KNC96469.1"/>
    </source>
</evidence>
<feature type="binding site" evidence="10">
    <location>
        <position position="94"/>
    </location>
    <ligand>
        <name>ATP</name>
        <dbReference type="ChEBI" id="CHEBI:30616"/>
    </ligand>
</feature>
<keyword evidence="14" id="KW-1185">Reference proteome</keyword>
<dbReference type="InParanoid" id="A0A0L0H669"/>
<dbReference type="SMART" id="SM00220">
    <property type="entry name" value="S_TKc"/>
    <property type="match status" value="1"/>
</dbReference>
<dbReference type="VEuPathDB" id="FungiDB:SPPG_08060"/>
<dbReference type="InterPro" id="IPR011993">
    <property type="entry name" value="PH-like_dom_sf"/>
</dbReference>
<dbReference type="GeneID" id="27691238"/>
<dbReference type="FunFam" id="3.30.200.20:FF:000191">
    <property type="entry name" value="3-phosphoinositide-dependent protein kinase 2-like"/>
    <property type="match status" value="1"/>
</dbReference>
<dbReference type="Pfam" id="PF14593">
    <property type="entry name" value="PH_3"/>
    <property type="match status" value="1"/>
</dbReference>
<accession>A0A0L0H669</accession>
<keyword evidence="3" id="KW-0723">Serine/threonine-protein kinase</keyword>
<dbReference type="SUPFAM" id="SSF56112">
    <property type="entry name" value="Protein kinase-like (PK-like)"/>
    <property type="match status" value="1"/>
</dbReference>
<name>A0A0L0H669_SPIPD</name>
<dbReference type="PANTHER" id="PTHR24356:SF163">
    <property type="entry name" value="3-PHOSPHOINOSITIDE-DEPENDENT PROTEIN KINASE 1-RELATED"/>
    <property type="match status" value="1"/>
</dbReference>
<organism evidence="13 14">
    <name type="scientific">Spizellomyces punctatus (strain DAOM BR117)</name>
    <dbReference type="NCBI Taxonomy" id="645134"/>
    <lineage>
        <taxon>Eukaryota</taxon>
        <taxon>Fungi</taxon>
        <taxon>Fungi incertae sedis</taxon>
        <taxon>Chytridiomycota</taxon>
        <taxon>Chytridiomycota incertae sedis</taxon>
        <taxon>Chytridiomycetes</taxon>
        <taxon>Spizellomycetales</taxon>
        <taxon>Spizellomycetaceae</taxon>
        <taxon>Spizellomyces</taxon>
    </lineage>
</organism>
<dbReference type="RefSeq" id="XP_016604509.1">
    <property type="nucleotide sequence ID" value="XM_016756212.1"/>
</dbReference>
<dbReference type="InterPro" id="IPR033931">
    <property type="entry name" value="PDK1-typ_PH"/>
</dbReference>
<evidence type="ECO:0000256" key="11">
    <source>
        <dbReference type="SAM" id="MobiDB-lite"/>
    </source>
</evidence>
<dbReference type="GO" id="GO:0005524">
    <property type="term" value="F:ATP binding"/>
    <property type="evidence" value="ECO:0007669"/>
    <property type="project" value="UniProtKB-UniRule"/>
</dbReference>
<feature type="region of interest" description="Disordered" evidence="11">
    <location>
        <begin position="1"/>
        <end position="60"/>
    </location>
</feature>
<dbReference type="InterPro" id="IPR011009">
    <property type="entry name" value="Kinase-like_dom_sf"/>
</dbReference>
<comment type="similarity">
    <text evidence="1">Belongs to the protein kinase superfamily. AGC Ser/Thr protein kinase family. PDPK1 subfamily.</text>
</comment>
<dbReference type="Gene3D" id="1.10.510.10">
    <property type="entry name" value="Transferase(Phosphotransferase) domain 1"/>
    <property type="match status" value="1"/>
</dbReference>
<dbReference type="PANTHER" id="PTHR24356">
    <property type="entry name" value="SERINE/THREONINE-PROTEIN KINASE"/>
    <property type="match status" value="1"/>
</dbReference>
<proteinExistence type="inferred from homology"/>
<dbReference type="OMA" id="QYRVPDN"/>
<sequence>MAAVSDREAPQLHLGQSDTDITHRSSTSGNEGSPASRRDNAGSSSPLPHARSTSNPARKRTPEDFVFGRVLGEGSYSTVLYAKESGTRREFAVKVLDKRHIIKEKKVKYVNIEKDVLNRLSHPFIIKLFYTFQDMHSLYFVLELAKDGDLLGYIRKLGSFEVEGARFYIAEIITGVMYLHNMDVIHRDLKPENILLDEKMHVKITDFGTAKPLNDTKTDDAEQARDETSARNSFVGTAEYCSPELLNDRAASKASDIWAIGCILYHLLAGKPPFKGANEYQTFQKIIKLEYSFPDGFPDSARDLVSRILVLDPCKRPTLEEIQKHPFFDGFDWENLHEKPAPNLRPFLPATSHHNMEDLTSDMEGLATGTGQFHGDIDAAIRDPFEEMPVVPEAEIAGNPDRSKKLEEQASSPIRRIISHTELIIMNGTVYKRKGLFSKKRGLVLTDLPRLQFFDEGKLIAKSEIPWSEKLKVELKGTRHFFVHTPKRTYYLEALKGDAQRWVDAINTLLQSV</sequence>
<feature type="compositionally biased region" description="Polar residues" evidence="11">
    <location>
        <begin position="14"/>
        <end position="33"/>
    </location>
</feature>
<gene>
    <name evidence="13" type="ORF">SPPG_08060</name>
</gene>
<evidence type="ECO:0000313" key="14">
    <source>
        <dbReference type="Proteomes" id="UP000053201"/>
    </source>
</evidence>
<dbReference type="AlphaFoldDB" id="A0A0L0H669"/>
<evidence type="ECO:0000256" key="1">
    <source>
        <dbReference type="ARBA" id="ARBA00010006"/>
    </source>
</evidence>
<keyword evidence="7 10" id="KW-0067">ATP-binding</keyword>
<dbReference type="GO" id="GO:0035556">
    <property type="term" value="P:intracellular signal transduction"/>
    <property type="evidence" value="ECO:0007669"/>
    <property type="project" value="TreeGrafter"/>
</dbReference>
<evidence type="ECO:0000256" key="7">
    <source>
        <dbReference type="ARBA" id="ARBA00022840"/>
    </source>
</evidence>
<dbReference type="InterPro" id="IPR001849">
    <property type="entry name" value="PH_domain"/>
</dbReference>
<dbReference type="Proteomes" id="UP000053201">
    <property type="component" value="Unassembled WGS sequence"/>
</dbReference>
<evidence type="ECO:0000256" key="10">
    <source>
        <dbReference type="PROSITE-ProRule" id="PRU10141"/>
    </source>
</evidence>
<evidence type="ECO:0000256" key="2">
    <source>
        <dbReference type="ARBA" id="ARBA00012513"/>
    </source>
</evidence>
<dbReference type="FunCoup" id="A0A0L0H669">
    <property type="interactions" value="310"/>
</dbReference>
<dbReference type="CDD" id="cd05581">
    <property type="entry name" value="STKc_PDK1"/>
    <property type="match status" value="1"/>
</dbReference>
<evidence type="ECO:0000256" key="6">
    <source>
        <dbReference type="ARBA" id="ARBA00022777"/>
    </source>
</evidence>
<evidence type="ECO:0000256" key="8">
    <source>
        <dbReference type="ARBA" id="ARBA00047899"/>
    </source>
</evidence>
<dbReference type="OrthoDB" id="347657at2759"/>
<dbReference type="STRING" id="645134.A0A0L0H669"/>
<dbReference type="eggNOG" id="KOG0592">
    <property type="taxonomic scope" value="Eukaryota"/>
</dbReference>
<evidence type="ECO:0000256" key="4">
    <source>
        <dbReference type="ARBA" id="ARBA00022679"/>
    </source>
</evidence>
<keyword evidence="6 13" id="KW-0418">Kinase</keyword>